<dbReference type="SMART" id="SM00066">
    <property type="entry name" value="GAL4"/>
    <property type="match status" value="1"/>
</dbReference>
<gene>
    <name evidence="8" type="ORF">BGW36DRAFT_81956</name>
</gene>
<dbReference type="CDD" id="cd00067">
    <property type="entry name" value="GAL4"/>
    <property type="match status" value="1"/>
</dbReference>
<evidence type="ECO:0000256" key="3">
    <source>
        <dbReference type="ARBA" id="ARBA00023125"/>
    </source>
</evidence>
<evidence type="ECO:0000256" key="2">
    <source>
        <dbReference type="ARBA" id="ARBA00023015"/>
    </source>
</evidence>
<dbReference type="PROSITE" id="PS50048">
    <property type="entry name" value="ZN2_CY6_FUNGAL_2"/>
    <property type="match status" value="1"/>
</dbReference>
<sequence>MGRSSKYKVRFASSATPYPALPRKPRGRIPQIDEQPAQTSRSRLACHGCRIRHIKCDERFPVCTQCRAKGLVCMPRGRPTQWRIETPWLRSRSLLAMPALNPRLLQYWLENASHMMTLDLDNNPMSFPIVGQLLESESLVHVLQSVSAAYEVFYDPPSIHESLVERSKALQTLGQELRAQTTIRPQTFLAVYMLGVSSPWIDYSPSAFGQEHLLAARSILDELLRQQDFVDHPYRSFIIAAFIWWDMSCSLLVSPDEQKPLDTPEIDAAVTSLQGRFCAILSHAIELVYELGRLGRYCRMVCDLQIRDLALEDAFESRLLAWEHSSQVEPLRTLNETFRLHGLVMLYRLCNRTSPVAETEDYIRECILSMLQNISQIRTHSPVFKFIHIPLLNAAAELTAEDESLRKQVLDWCAVLYSTNRSPINTWTVELLQSHWGLKDAGDRSSWLHLMLQKGWRLNLG</sequence>
<dbReference type="PANTHER" id="PTHR37534">
    <property type="entry name" value="TRANSCRIPTIONAL ACTIVATOR PROTEIN UGA3"/>
    <property type="match status" value="1"/>
</dbReference>
<dbReference type="RefSeq" id="XP_046065147.1">
    <property type="nucleotide sequence ID" value="XM_046222612.1"/>
</dbReference>
<evidence type="ECO:0000259" key="7">
    <source>
        <dbReference type="PROSITE" id="PS50048"/>
    </source>
</evidence>
<keyword evidence="9" id="KW-1185">Reference proteome</keyword>
<evidence type="ECO:0000313" key="8">
    <source>
        <dbReference type="EMBL" id="KAH8688661.1"/>
    </source>
</evidence>
<protein>
    <submittedName>
        <fullName evidence="8">Fungal-specific transcription factor domain-containing protein</fullName>
    </submittedName>
</protein>
<dbReference type="GeneID" id="70252898"/>
<dbReference type="GO" id="GO:0000981">
    <property type="term" value="F:DNA-binding transcription factor activity, RNA polymerase II-specific"/>
    <property type="evidence" value="ECO:0007669"/>
    <property type="project" value="InterPro"/>
</dbReference>
<dbReference type="AlphaFoldDB" id="A0AAD4KHL9"/>
<comment type="subcellular location">
    <subcellularLocation>
        <location evidence="1">Nucleus</location>
    </subcellularLocation>
</comment>
<dbReference type="Proteomes" id="UP001201262">
    <property type="component" value="Unassembled WGS sequence"/>
</dbReference>
<evidence type="ECO:0000313" key="9">
    <source>
        <dbReference type="Proteomes" id="UP001201262"/>
    </source>
</evidence>
<dbReference type="InterPro" id="IPR001138">
    <property type="entry name" value="Zn2Cys6_DnaBD"/>
</dbReference>
<name>A0AAD4KHL9_9EURO</name>
<dbReference type="InterPro" id="IPR021858">
    <property type="entry name" value="Fun_TF"/>
</dbReference>
<dbReference type="PANTHER" id="PTHR37534:SF46">
    <property type="entry name" value="ZN(II)2CYS6 TRANSCRIPTION FACTOR (EUROFUNG)"/>
    <property type="match status" value="1"/>
</dbReference>
<dbReference type="GO" id="GO:0008270">
    <property type="term" value="F:zinc ion binding"/>
    <property type="evidence" value="ECO:0007669"/>
    <property type="project" value="InterPro"/>
</dbReference>
<keyword evidence="2" id="KW-0805">Transcription regulation</keyword>
<feature type="region of interest" description="Disordered" evidence="6">
    <location>
        <begin position="1"/>
        <end position="37"/>
    </location>
</feature>
<evidence type="ECO:0000256" key="5">
    <source>
        <dbReference type="ARBA" id="ARBA00023242"/>
    </source>
</evidence>
<dbReference type="GO" id="GO:0003677">
    <property type="term" value="F:DNA binding"/>
    <property type="evidence" value="ECO:0007669"/>
    <property type="project" value="UniProtKB-KW"/>
</dbReference>
<dbReference type="Pfam" id="PF00172">
    <property type="entry name" value="Zn_clus"/>
    <property type="match status" value="1"/>
</dbReference>
<dbReference type="InterPro" id="IPR036864">
    <property type="entry name" value="Zn2-C6_fun-type_DNA-bd_sf"/>
</dbReference>
<reference evidence="8" key="1">
    <citation type="submission" date="2021-12" db="EMBL/GenBank/DDBJ databases">
        <title>Convergent genome expansion in fungi linked to evolution of root-endophyte symbiosis.</title>
        <authorList>
            <consortium name="DOE Joint Genome Institute"/>
            <person name="Ke Y.-H."/>
            <person name="Bonito G."/>
            <person name="Liao H.-L."/>
            <person name="Looney B."/>
            <person name="Rojas-Flechas A."/>
            <person name="Nash J."/>
            <person name="Hameed K."/>
            <person name="Schadt C."/>
            <person name="Martin F."/>
            <person name="Crous P.W."/>
            <person name="Miettinen O."/>
            <person name="Magnuson J.K."/>
            <person name="Labbe J."/>
            <person name="Jacobson D."/>
            <person name="Doktycz M.J."/>
            <person name="Veneault-Fourrey C."/>
            <person name="Kuo A."/>
            <person name="Mondo S."/>
            <person name="Calhoun S."/>
            <person name="Riley R."/>
            <person name="Ohm R."/>
            <person name="LaButti K."/>
            <person name="Andreopoulos B."/>
            <person name="Pangilinan J."/>
            <person name="Nolan M."/>
            <person name="Tritt A."/>
            <person name="Clum A."/>
            <person name="Lipzen A."/>
            <person name="Daum C."/>
            <person name="Barry K."/>
            <person name="Grigoriev I.V."/>
            <person name="Vilgalys R."/>
        </authorList>
    </citation>
    <scope>NUCLEOTIDE SEQUENCE</scope>
    <source>
        <strain evidence="8">PMI_201</strain>
    </source>
</reference>
<dbReference type="Pfam" id="PF11951">
    <property type="entry name" value="Fungal_trans_2"/>
    <property type="match status" value="1"/>
</dbReference>
<dbReference type="PROSITE" id="PS00463">
    <property type="entry name" value="ZN2_CY6_FUNGAL_1"/>
    <property type="match status" value="1"/>
</dbReference>
<evidence type="ECO:0000256" key="4">
    <source>
        <dbReference type="ARBA" id="ARBA00023163"/>
    </source>
</evidence>
<organism evidence="8 9">
    <name type="scientific">Talaromyces proteolyticus</name>
    <dbReference type="NCBI Taxonomy" id="1131652"/>
    <lineage>
        <taxon>Eukaryota</taxon>
        <taxon>Fungi</taxon>
        <taxon>Dikarya</taxon>
        <taxon>Ascomycota</taxon>
        <taxon>Pezizomycotina</taxon>
        <taxon>Eurotiomycetes</taxon>
        <taxon>Eurotiomycetidae</taxon>
        <taxon>Eurotiales</taxon>
        <taxon>Trichocomaceae</taxon>
        <taxon>Talaromyces</taxon>
        <taxon>Talaromyces sect. Bacilispori</taxon>
    </lineage>
</organism>
<evidence type="ECO:0000256" key="1">
    <source>
        <dbReference type="ARBA" id="ARBA00004123"/>
    </source>
</evidence>
<dbReference type="Gene3D" id="4.10.240.10">
    <property type="entry name" value="Zn(2)-C6 fungal-type DNA-binding domain"/>
    <property type="match status" value="1"/>
</dbReference>
<proteinExistence type="predicted"/>
<evidence type="ECO:0000256" key="6">
    <source>
        <dbReference type="SAM" id="MobiDB-lite"/>
    </source>
</evidence>
<keyword evidence="3" id="KW-0238">DNA-binding</keyword>
<accession>A0AAD4KHL9</accession>
<dbReference type="SUPFAM" id="SSF57701">
    <property type="entry name" value="Zn2/Cys6 DNA-binding domain"/>
    <property type="match status" value="1"/>
</dbReference>
<keyword evidence="5" id="KW-0539">Nucleus</keyword>
<comment type="caution">
    <text evidence="8">The sequence shown here is derived from an EMBL/GenBank/DDBJ whole genome shotgun (WGS) entry which is preliminary data.</text>
</comment>
<feature type="domain" description="Zn(2)-C6 fungal-type" evidence="7">
    <location>
        <begin position="45"/>
        <end position="73"/>
    </location>
</feature>
<keyword evidence="4" id="KW-0804">Transcription</keyword>
<dbReference type="EMBL" id="JAJTJA010000018">
    <property type="protein sequence ID" value="KAH8688661.1"/>
    <property type="molecule type" value="Genomic_DNA"/>
</dbReference>